<proteinExistence type="predicted"/>
<evidence type="ECO:0000313" key="2">
    <source>
        <dbReference type="Proteomes" id="UP000282574"/>
    </source>
</evidence>
<dbReference type="GO" id="GO:0020037">
    <property type="term" value="F:heme binding"/>
    <property type="evidence" value="ECO:0007669"/>
    <property type="project" value="InterPro"/>
</dbReference>
<sequence length="132" mass="14736">MSLGVTQANSRNDFARDLTNPRLIQRGRYIVTALGNCAGCHSPNKTPNDPEWLAGYLPGTPGQPFQIGEFQIYPSNITPDEETGIGSWTPQQVFNVFRQGQDKHGNTICPPMFWSVYSELERSRYLVNCGLS</sequence>
<evidence type="ECO:0008006" key="3">
    <source>
        <dbReference type="Google" id="ProtNLM"/>
    </source>
</evidence>
<dbReference type="EMBL" id="RSCK01000076">
    <property type="protein sequence ID" value="RUT05423.1"/>
    <property type="molecule type" value="Genomic_DNA"/>
</dbReference>
<accession>A0AB37UD02</accession>
<name>A0AB37UD02_9CYAN</name>
<protein>
    <recommendedName>
        <fullName evidence="3">Cytochrome c domain-containing protein</fullName>
    </recommendedName>
</protein>
<reference evidence="1 2" key="1">
    <citation type="journal article" date="2019" name="Genome Biol. Evol.">
        <title>Day and night: Metabolic profiles and evolutionary relationships of six axenic non-marine cyanobacteria.</title>
        <authorList>
            <person name="Will S.E."/>
            <person name="Henke P."/>
            <person name="Boedeker C."/>
            <person name="Huang S."/>
            <person name="Brinkmann H."/>
            <person name="Rohde M."/>
            <person name="Jarek M."/>
            <person name="Friedl T."/>
            <person name="Seufert S."/>
            <person name="Schumacher M."/>
            <person name="Overmann J."/>
            <person name="Neumann-Schaal M."/>
            <person name="Petersen J."/>
        </authorList>
    </citation>
    <scope>NUCLEOTIDE SEQUENCE [LARGE SCALE GENOMIC DNA]</scope>
    <source>
        <strain evidence="1 2">SAG 39.79</strain>
    </source>
</reference>
<dbReference type="SUPFAM" id="SSF46626">
    <property type="entry name" value="Cytochrome c"/>
    <property type="match status" value="1"/>
</dbReference>
<gene>
    <name evidence="1" type="ORF">DSM107010_55010</name>
</gene>
<dbReference type="InterPro" id="IPR036909">
    <property type="entry name" value="Cyt_c-like_dom_sf"/>
</dbReference>
<organism evidence="1 2">
    <name type="scientific">Chroococcidiopsis cubana SAG 39.79</name>
    <dbReference type="NCBI Taxonomy" id="388085"/>
    <lineage>
        <taxon>Bacteria</taxon>
        <taxon>Bacillati</taxon>
        <taxon>Cyanobacteriota</taxon>
        <taxon>Cyanophyceae</taxon>
        <taxon>Chroococcidiopsidales</taxon>
        <taxon>Chroococcidiopsidaceae</taxon>
        <taxon>Chroococcidiopsis</taxon>
    </lineage>
</organism>
<keyword evidence="2" id="KW-1185">Reference proteome</keyword>
<evidence type="ECO:0000313" key="1">
    <source>
        <dbReference type="EMBL" id="RUT05423.1"/>
    </source>
</evidence>
<dbReference type="AlphaFoldDB" id="A0AB37UD02"/>
<dbReference type="RefSeq" id="WP_106168063.1">
    <property type="nucleotide sequence ID" value="NZ_JAVKZF010000001.1"/>
</dbReference>
<dbReference type="GO" id="GO:0009055">
    <property type="term" value="F:electron transfer activity"/>
    <property type="evidence" value="ECO:0007669"/>
    <property type="project" value="InterPro"/>
</dbReference>
<dbReference type="Proteomes" id="UP000282574">
    <property type="component" value="Unassembled WGS sequence"/>
</dbReference>
<comment type="caution">
    <text evidence="1">The sequence shown here is derived from an EMBL/GenBank/DDBJ whole genome shotgun (WGS) entry which is preliminary data.</text>
</comment>